<dbReference type="Pfam" id="PF18674">
    <property type="entry name" value="TarS_C1"/>
    <property type="match status" value="1"/>
</dbReference>
<dbReference type="InterPro" id="IPR007554">
    <property type="entry name" value="Glycerophosphate_synth"/>
</dbReference>
<evidence type="ECO:0000256" key="4">
    <source>
        <dbReference type="ARBA" id="ARBA00022679"/>
    </source>
</evidence>
<dbReference type="Gene3D" id="3.40.50.12580">
    <property type="match status" value="2"/>
</dbReference>
<organism evidence="8 9">
    <name type="scientific">Lacticaseibacillus mingshuiensis</name>
    <dbReference type="NCBI Taxonomy" id="2799574"/>
    <lineage>
        <taxon>Bacteria</taxon>
        <taxon>Bacillati</taxon>
        <taxon>Bacillota</taxon>
        <taxon>Bacilli</taxon>
        <taxon>Lactobacillales</taxon>
        <taxon>Lactobacillaceae</taxon>
        <taxon>Lacticaseibacillus</taxon>
    </lineage>
</organism>
<evidence type="ECO:0000313" key="9">
    <source>
        <dbReference type="Proteomes" id="UP001597196"/>
    </source>
</evidence>
<dbReference type="InterPro" id="IPR051612">
    <property type="entry name" value="Teichoic_Acid_Biosynth"/>
</dbReference>
<evidence type="ECO:0000256" key="5">
    <source>
        <dbReference type="ARBA" id="ARBA00022944"/>
    </source>
</evidence>
<keyword evidence="6" id="KW-0472">Membrane</keyword>
<sequence length="1104" mass="129555">MTKVDVVFENGNLEIDYQQADSHEELNLSLSNEDHCFKFTKVVSSDAITEGMADYHFSLALSPILENILRTASTIDDVLAARLTVYQDYQVQTELAESPENEQPFVRDVHKTLTLRKNTDFSLNHIDTYWDDAHEHCLTPYVTRKGALAFLVDRPVRGVQYVPYKMIRNMVFQESGMRVTGCFDVNYFQLADAHLEIVERGGDHRVELPVSFSFNEQRNSYKRRYDYQIDLEVETLRPFLEQFPDAEEQSLDLFIVGELAGTDAAMSFRVGNPKFMANYTMKGQLACLSADQTHWISLVPYLTLKATNLSFTFNVYEKEAYDYFRAHQNNWKQVAKQGRDRNIWIIGERSYKAQDNGYHFFKYLREHRPEVEAYYVIRKNSPELKNVAPLGNVIFFNSREHFEKVMQAKYICGTHHPDSLYPTRSRQYISRITAKKVFLQHGVFGTKNIAPIYGKWVNEFYTDLFITSSRKEKQIAITDLGYSDQEVAVTGLARFDTLFANDLPVKRQLLIIPTWRDWITNDEIFEQSDYLQRYRELLFDPRLKAFSEKFHIELIFCLHPNMQDYVEYFQDAPVTIVRQGDVNVQDLIKESMIMLTDYSSVAFDFSFLHKPVIYYQFDRSRFLGKYPSHLDLDSELPGPITDQLDQIFAYLDASGERDFQMRPEDVVKADRFIDHRDTQSSDRIYQAVLKIPDKTRSEKLHSNTLYLKIMSKFRRTRRVYFPAMRVAYWWWRHFSPIKENQILFESSLGKRYEDSPRIIYEDMVKTHPDLHYVWVSSSNQPLKANPTTKIIKRLSIDYYRALATSRYWVNNQNFPAYITKRKGTDYLQTWHGTPLKKMQHDQQVIEGRTPGYLKRVTHAKDQWSALVSPSDYATKAFRSAFQYEGPVIEQGYPRNDVFYGPQAQVIRDETRKRLGIADDQKVILYAPTFRDYENVGNKFVMRNELDFDAFEKILGDDHVLLMREHVIVASKLQIPTDYRHNIKNVSNYPSVQELMLASDMLITDYSSIMFDYLNLSRPIYFFCYDLEQYVAERGTYFDFVKEVPGPIVRTADELLESIADSASYWQHYRDAYTNFQNRFTPLDGPHTAAKVVDQFLEMSSEHKD</sequence>
<evidence type="ECO:0000256" key="3">
    <source>
        <dbReference type="ARBA" id="ARBA00022475"/>
    </source>
</evidence>
<dbReference type="PANTHER" id="PTHR37316">
    <property type="entry name" value="TEICHOIC ACID GLYCEROL-PHOSPHATE PRIMASE"/>
    <property type="match status" value="1"/>
</dbReference>
<comment type="caution">
    <text evidence="8">The sequence shown here is derived from an EMBL/GenBank/DDBJ whole genome shotgun (WGS) entry which is preliminary data.</text>
</comment>
<evidence type="ECO:0000259" key="7">
    <source>
        <dbReference type="Pfam" id="PF18674"/>
    </source>
</evidence>
<keyword evidence="3" id="KW-1003">Cell membrane</keyword>
<dbReference type="InterPro" id="IPR041038">
    <property type="entry name" value="TarS_C1"/>
</dbReference>
<accession>A0ABW4CIR7</accession>
<evidence type="ECO:0000256" key="6">
    <source>
        <dbReference type="ARBA" id="ARBA00023136"/>
    </source>
</evidence>
<dbReference type="InterPro" id="IPR043148">
    <property type="entry name" value="TagF_C"/>
</dbReference>
<dbReference type="SUPFAM" id="SSF53756">
    <property type="entry name" value="UDP-Glycosyltransferase/glycogen phosphorylase"/>
    <property type="match status" value="2"/>
</dbReference>
<name>A0ABW4CIR7_9LACO</name>
<dbReference type="InterPro" id="IPR043149">
    <property type="entry name" value="TagF_N"/>
</dbReference>
<keyword evidence="9" id="KW-1185">Reference proteome</keyword>
<evidence type="ECO:0000313" key="8">
    <source>
        <dbReference type="EMBL" id="MFD1429515.1"/>
    </source>
</evidence>
<feature type="domain" description="TarS C-terminal" evidence="7">
    <location>
        <begin position="167"/>
        <end position="313"/>
    </location>
</feature>
<dbReference type="Pfam" id="PF04464">
    <property type="entry name" value="Glyphos_transf"/>
    <property type="match status" value="2"/>
</dbReference>
<protein>
    <submittedName>
        <fullName evidence="8">CDP-glycerol glycerophosphotransferase family protein</fullName>
    </submittedName>
</protein>
<dbReference type="RefSeq" id="WP_203628355.1">
    <property type="nucleotide sequence ID" value="NZ_BOLQ01000024.1"/>
</dbReference>
<dbReference type="EMBL" id="JBHTOC010000005">
    <property type="protein sequence ID" value="MFD1429515.1"/>
    <property type="molecule type" value="Genomic_DNA"/>
</dbReference>
<keyword evidence="5" id="KW-0777">Teichoic acid biosynthesis</keyword>
<comment type="subcellular location">
    <subcellularLocation>
        <location evidence="1">Cell membrane</location>
        <topology evidence="1">Peripheral membrane protein</topology>
    </subcellularLocation>
</comment>
<dbReference type="Gene3D" id="3.40.50.11820">
    <property type="match status" value="2"/>
</dbReference>
<evidence type="ECO:0000256" key="2">
    <source>
        <dbReference type="ARBA" id="ARBA00010488"/>
    </source>
</evidence>
<evidence type="ECO:0000256" key="1">
    <source>
        <dbReference type="ARBA" id="ARBA00004202"/>
    </source>
</evidence>
<keyword evidence="4" id="KW-0808">Transferase</keyword>
<proteinExistence type="inferred from homology"/>
<comment type="similarity">
    <text evidence="2">Belongs to the CDP-glycerol glycerophosphotransferase family.</text>
</comment>
<dbReference type="PANTHER" id="PTHR37316:SF3">
    <property type="entry name" value="TEICHOIC ACID GLYCEROL-PHOSPHATE TRANSFERASE"/>
    <property type="match status" value="1"/>
</dbReference>
<dbReference type="Proteomes" id="UP001597196">
    <property type="component" value="Unassembled WGS sequence"/>
</dbReference>
<reference evidence="9" key="1">
    <citation type="journal article" date="2019" name="Int. J. Syst. Evol. Microbiol.">
        <title>The Global Catalogue of Microorganisms (GCM) 10K type strain sequencing project: providing services to taxonomists for standard genome sequencing and annotation.</title>
        <authorList>
            <consortium name="The Broad Institute Genomics Platform"/>
            <consortium name="The Broad Institute Genome Sequencing Center for Infectious Disease"/>
            <person name="Wu L."/>
            <person name="Ma J."/>
        </authorList>
    </citation>
    <scope>NUCLEOTIDE SEQUENCE [LARGE SCALE GENOMIC DNA]</scope>
    <source>
        <strain evidence="9">CCM 8980</strain>
    </source>
</reference>
<gene>
    <name evidence="8" type="ORF">ACFQ4P_04540</name>
</gene>